<feature type="domain" description="Mandelate racemase/muconate lactonizing enzyme C-terminal" evidence="6">
    <location>
        <begin position="142"/>
        <end position="239"/>
    </location>
</feature>
<dbReference type="Gene3D" id="3.30.390.10">
    <property type="entry name" value="Enolase-like, N-terminal domain"/>
    <property type="match status" value="1"/>
</dbReference>
<keyword evidence="2 5" id="KW-0479">Metal-binding</keyword>
<dbReference type="EC" id="5.1.1.-" evidence="5"/>
<dbReference type="InterPro" id="IPR036849">
    <property type="entry name" value="Enolase-like_C_sf"/>
</dbReference>
<comment type="similarity">
    <text evidence="1 5">Belongs to the mandelate racemase/muconate lactonizing enzyme family.</text>
</comment>
<dbReference type="Proteomes" id="UP001589833">
    <property type="component" value="Unassembled WGS sequence"/>
</dbReference>
<name>A0ABV6NLM3_9BACI</name>
<gene>
    <name evidence="7" type="ORF">ACFFH4_20540</name>
</gene>
<dbReference type="SFLD" id="SFLDF00009">
    <property type="entry name" value="o-succinylbenzoate_synthase"/>
    <property type="match status" value="1"/>
</dbReference>
<evidence type="ECO:0000256" key="2">
    <source>
        <dbReference type="ARBA" id="ARBA00022723"/>
    </source>
</evidence>
<dbReference type="InterPro" id="IPR029017">
    <property type="entry name" value="Enolase-like_N"/>
</dbReference>
<evidence type="ECO:0000256" key="3">
    <source>
        <dbReference type="ARBA" id="ARBA00022842"/>
    </source>
</evidence>
<keyword evidence="3 5" id="KW-0460">Magnesium</keyword>
<evidence type="ECO:0000256" key="1">
    <source>
        <dbReference type="ARBA" id="ARBA00008031"/>
    </source>
</evidence>
<sequence>MEITAVHIYGIHLPLREPFIVSYATYTSMPSIIVKMETDAGLIGYGEAVADEHVTGETWASTYQVLKHTLVPAILGENPFHLEKIHDIMNQTIHGAPAAKAAIDIACYDLIGKALKQPVYQLLGGKFHEEFPVAHVVSILEPEEMAEQAKQAVDQGYKILKLKVGTDKRKDIERIRAVREKVGNEIVIRVDANQGWKTSADTLSVLHKVEDLQMDWIEQPVLADDLDALLEVKQKSMVPVMADEALHNQREMREIIAKRAADKVNIKLMKCGGIYPAMKLVHQAEMAGITCQVGSMVESSIASAAGFHLSFSKKNITSVELTGPLKFTKDVGDLSFDLPFIRLNDLPGLGVEVDEDVLQELTDMHDVMREE</sequence>
<dbReference type="Gene3D" id="3.20.20.120">
    <property type="entry name" value="Enolase-like C-terminal domain"/>
    <property type="match status" value="1"/>
</dbReference>
<evidence type="ECO:0000313" key="7">
    <source>
        <dbReference type="EMBL" id="MFC0561334.1"/>
    </source>
</evidence>
<dbReference type="Pfam" id="PF13378">
    <property type="entry name" value="MR_MLE_C"/>
    <property type="match status" value="1"/>
</dbReference>
<dbReference type="PANTHER" id="PTHR48073">
    <property type="entry name" value="O-SUCCINYLBENZOATE SYNTHASE-RELATED"/>
    <property type="match status" value="1"/>
</dbReference>
<keyword evidence="8" id="KW-1185">Reference proteome</keyword>
<dbReference type="InterPro" id="IPR013341">
    <property type="entry name" value="Mandelate_racemase_N_dom"/>
</dbReference>
<evidence type="ECO:0000256" key="4">
    <source>
        <dbReference type="ARBA" id="ARBA00023235"/>
    </source>
</evidence>
<dbReference type="InterPro" id="IPR034603">
    <property type="entry name" value="Dipeptide_epimerase"/>
</dbReference>
<dbReference type="SFLD" id="SFLDG00180">
    <property type="entry name" value="muconate_cycloisomerase"/>
    <property type="match status" value="1"/>
</dbReference>
<proteinExistence type="inferred from homology"/>
<dbReference type="SUPFAM" id="SSF51604">
    <property type="entry name" value="Enolase C-terminal domain-like"/>
    <property type="match status" value="1"/>
</dbReference>
<organism evidence="7 8">
    <name type="scientific">Halalkalibacter alkalisediminis</name>
    <dbReference type="NCBI Taxonomy" id="935616"/>
    <lineage>
        <taxon>Bacteria</taxon>
        <taxon>Bacillati</taxon>
        <taxon>Bacillota</taxon>
        <taxon>Bacilli</taxon>
        <taxon>Bacillales</taxon>
        <taxon>Bacillaceae</taxon>
        <taxon>Halalkalibacter</taxon>
    </lineage>
</organism>
<dbReference type="SMART" id="SM00922">
    <property type="entry name" value="MR_MLE"/>
    <property type="match status" value="1"/>
</dbReference>
<protein>
    <recommendedName>
        <fullName evidence="5">Dipeptide epimerase</fullName>
        <ecNumber evidence="5">5.1.1.-</ecNumber>
    </recommendedName>
</protein>
<comment type="cofactor">
    <cofactor evidence="5">
        <name>Mg(2+)</name>
        <dbReference type="ChEBI" id="CHEBI:18420"/>
    </cofactor>
    <text evidence="5">Binds 1 Mg(2+) ion per subunit.</text>
</comment>
<dbReference type="PANTHER" id="PTHR48073:SF2">
    <property type="entry name" value="O-SUCCINYLBENZOATE SYNTHASE"/>
    <property type="match status" value="1"/>
</dbReference>
<accession>A0ABV6NLM3</accession>
<evidence type="ECO:0000256" key="5">
    <source>
        <dbReference type="RuleBase" id="RU366006"/>
    </source>
</evidence>
<dbReference type="CDD" id="cd03319">
    <property type="entry name" value="L-Ala-DL-Glu_epimerase"/>
    <property type="match status" value="1"/>
</dbReference>
<dbReference type="SUPFAM" id="SSF54826">
    <property type="entry name" value="Enolase N-terminal domain-like"/>
    <property type="match status" value="1"/>
</dbReference>
<keyword evidence="4 5" id="KW-0413">Isomerase</keyword>
<dbReference type="EMBL" id="JBHLTR010000056">
    <property type="protein sequence ID" value="MFC0561334.1"/>
    <property type="molecule type" value="Genomic_DNA"/>
</dbReference>
<dbReference type="InterPro" id="IPR013342">
    <property type="entry name" value="Mandelate_racemase_C"/>
</dbReference>
<dbReference type="SFLD" id="SFLDS00001">
    <property type="entry name" value="Enolase"/>
    <property type="match status" value="1"/>
</dbReference>
<evidence type="ECO:0000259" key="6">
    <source>
        <dbReference type="SMART" id="SM00922"/>
    </source>
</evidence>
<evidence type="ECO:0000313" key="8">
    <source>
        <dbReference type="Proteomes" id="UP001589833"/>
    </source>
</evidence>
<reference evidence="7 8" key="1">
    <citation type="submission" date="2024-09" db="EMBL/GenBank/DDBJ databases">
        <authorList>
            <person name="Sun Q."/>
            <person name="Mori K."/>
        </authorList>
    </citation>
    <scope>NUCLEOTIDE SEQUENCE [LARGE SCALE GENOMIC DNA]</scope>
    <source>
        <strain evidence="7 8">NCAIM B.02301</strain>
    </source>
</reference>
<dbReference type="Pfam" id="PF02746">
    <property type="entry name" value="MR_MLE_N"/>
    <property type="match status" value="1"/>
</dbReference>
<dbReference type="InterPro" id="IPR029065">
    <property type="entry name" value="Enolase_C-like"/>
</dbReference>
<dbReference type="RefSeq" id="WP_273846686.1">
    <property type="nucleotide sequence ID" value="NZ_JAQQWT010000018.1"/>
</dbReference>
<comment type="caution">
    <text evidence="7">The sequence shown here is derived from an EMBL/GenBank/DDBJ whole genome shotgun (WGS) entry which is preliminary data.</text>
</comment>